<evidence type="ECO:0000313" key="2">
    <source>
        <dbReference type="EMBL" id="ENN79874.1"/>
    </source>
</evidence>
<dbReference type="Gene3D" id="1.10.287.2250">
    <property type="match status" value="1"/>
</dbReference>
<dbReference type="HOGENOM" id="CLU_181005_1_0_1"/>
<evidence type="ECO:0000313" key="8">
    <source>
        <dbReference type="Proteomes" id="UP000030742"/>
    </source>
</evidence>
<feature type="non-terminal residue" evidence="2">
    <location>
        <position position="1"/>
    </location>
</feature>
<organism evidence="2">
    <name type="scientific">Dendroctonus ponderosae</name>
    <name type="common">Mountain pine beetle</name>
    <dbReference type="NCBI Taxonomy" id="77166"/>
    <lineage>
        <taxon>Eukaryota</taxon>
        <taxon>Metazoa</taxon>
        <taxon>Ecdysozoa</taxon>
        <taxon>Arthropoda</taxon>
        <taxon>Hexapoda</taxon>
        <taxon>Insecta</taxon>
        <taxon>Pterygota</taxon>
        <taxon>Neoptera</taxon>
        <taxon>Endopterygota</taxon>
        <taxon>Coleoptera</taxon>
        <taxon>Polyphaga</taxon>
        <taxon>Cucujiformia</taxon>
        <taxon>Curculionidae</taxon>
        <taxon>Scolytinae</taxon>
        <taxon>Dendroctonus</taxon>
    </lineage>
</organism>
<reference evidence="7 8" key="1">
    <citation type="journal article" date="2013" name="Genome Biol.">
        <title>Draft genome of the mountain pine beetle, Dendroctonus ponderosae Hopkins, a major forest pest.</title>
        <authorList>
            <person name="Keeling C.I."/>
            <person name="Yuen M.M."/>
            <person name="Liao N.Y."/>
            <person name="Docking T.R."/>
            <person name="Chan S.K."/>
            <person name="Taylor G.A."/>
            <person name="Palmquist D.L."/>
            <person name="Jackman S.D."/>
            <person name="Nguyen A."/>
            <person name="Li M."/>
            <person name="Henderson H."/>
            <person name="Janes J.K."/>
            <person name="Zhao Y."/>
            <person name="Pandoh P."/>
            <person name="Moore R."/>
            <person name="Sperling F.A."/>
            <person name="Huber D.P."/>
            <person name="Birol I."/>
            <person name="Jones S.J."/>
            <person name="Bohlmann J."/>
        </authorList>
    </citation>
    <scope>NUCLEOTIDE SEQUENCE</scope>
</reference>
<dbReference type="InterPro" id="IPR013201">
    <property type="entry name" value="Prot_inhib_I29"/>
</dbReference>
<dbReference type="Proteomes" id="UP000030742">
    <property type="component" value="Unassembled WGS sequence"/>
</dbReference>
<dbReference type="EMBL" id="KI210159">
    <property type="protein sequence ID" value="ERL96178.1"/>
    <property type="molecule type" value="Genomic_DNA"/>
</dbReference>
<evidence type="ECO:0000313" key="6">
    <source>
        <dbReference type="EnsemblMetazoa" id="XP_019755604.1"/>
    </source>
</evidence>
<reference evidence="6" key="2">
    <citation type="submission" date="2024-08" db="UniProtKB">
        <authorList>
            <consortium name="EnsemblMetazoa"/>
        </authorList>
    </citation>
    <scope>IDENTIFICATION</scope>
</reference>
<dbReference type="Proteomes" id="UP000019118">
    <property type="component" value="Unassembled WGS sequence"/>
</dbReference>
<dbReference type="OrthoDB" id="5855924at2759"/>
<sequence length="84" mass="9587">MSVLVGPVDAQEKWAEWKSTHSKAYESEEEEQKRFGIFESNLQEIVAHNEKFQAGDETFSKALNRFADLTSDEVPKGGLMSRKH</sequence>
<dbReference type="SUPFAM" id="SSF54001">
    <property type="entry name" value="Cysteine proteinases"/>
    <property type="match status" value="1"/>
</dbReference>
<name>N6THH2_DENPD</name>
<dbReference type="EMBL" id="KB740635">
    <property type="protein sequence ID" value="ENN79874.1"/>
    <property type="molecule type" value="Genomic_DNA"/>
</dbReference>
<dbReference type="STRING" id="77166.N6THH2"/>
<gene>
    <name evidence="6" type="primary">109534381</name>
    <name evidence="3" type="ORF">D910_00707</name>
    <name evidence="4" type="ORF">D910_01287</name>
    <name evidence="5" type="ORF">D910_01288</name>
    <name evidence="2" type="ORF">YQE_03693</name>
</gene>
<evidence type="ECO:0000313" key="5">
    <source>
        <dbReference type="EMBL" id="ERL96178.1"/>
    </source>
</evidence>
<dbReference type="SMART" id="SM00848">
    <property type="entry name" value="Inhibitor_I29"/>
    <property type="match status" value="1"/>
</dbReference>
<evidence type="ECO:0000259" key="1">
    <source>
        <dbReference type="SMART" id="SM00848"/>
    </source>
</evidence>
<dbReference type="AlphaFoldDB" id="N6THH2"/>
<accession>N6THH2</accession>
<dbReference type="KEGG" id="dpa:109534381"/>
<dbReference type="EnsemblMetazoa" id="XM_019900045.1">
    <property type="protein sequence ID" value="XP_019755604.1"/>
    <property type="gene ID" value="LOC109534381"/>
</dbReference>
<evidence type="ECO:0000313" key="7">
    <source>
        <dbReference type="Proteomes" id="UP000019118"/>
    </source>
</evidence>
<proteinExistence type="predicted"/>
<evidence type="ECO:0000313" key="3">
    <source>
        <dbReference type="EMBL" id="ERL95967.1"/>
    </source>
</evidence>
<dbReference type="InterPro" id="IPR038765">
    <property type="entry name" value="Papain-like_cys_pep_sf"/>
</dbReference>
<dbReference type="EMBL" id="KI209013">
    <property type="protein sequence ID" value="ERL95967.1"/>
    <property type="molecule type" value="Genomic_DNA"/>
</dbReference>
<feature type="domain" description="Cathepsin propeptide inhibitor" evidence="1">
    <location>
        <begin position="14"/>
        <end position="74"/>
    </location>
</feature>
<dbReference type="EMBL" id="KI210158">
    <property type="protein sequence ID" value="ERL96177.1"/>
    <property type="molecule type" value="Genomic_DNA"/>
</dbReference>
<keyword evidence="7" id="KW-1185">Reference proteome</keyword>
<evidence type="ECO:0000313" key="4">
    <source>
        <dbReference type="EMBL" id="ERL96177.1"/>
    </source>
</evidence>
<protein>
    <recommendedName>
        <fullName evidence="1">Cathepsin propeptide inhibitor domain-containing protein</fullName>
    </recommendedName>
</protein>
<dbReference type="OMA" id="EERTRMH"/>
<dbReference type="Pfam" id="PF08246">
    <property type="entry name" value="Inhibitor_I29"/>
    <property type="match status" value="1"/>
</dbReference>